<proteinExistence type="predicted"/>
<keyword evidence="1" id="KW-0812">Transmembrane</keyword>
<organism evidence="2 3">
    <name type="scientific">Gossypium tomentosum</name>
    <name type="common">Hawaiian cotton</name>
    <name type="synonym">Gossypium sandvicense</name>
    <dbReference type="NCBI Taxonomy" id="34277"/>
    <lineage>
        <taxon>Eukaryota</taxon>
        <taxon>Viridiplantae</taxon>
        <taxon>Streptophyta</taxon>
        <taxon>Embryophyta</taxon>
        <taxon>Tracheophyta</taxon>
        <taxon>Spermatophyta</taxon>
        <taxon>Magnoliopsida</taxon>
        <taxon>eudicotyledons</taxon>
        <taxon>Gunneridae</taxon>
        <taxon>Pentapetalae</taxon>
        <taxon>rosids</taxon>
        <taxon>malvids</taxon>
        <taxon>Malvales</taxon>
        <taxon>Malvaceae</taxon>
        <taxon>Malvoideae</taxon>
        <taxon>Gossypium</taxon>
    </lineage>
</organism>
<reference evidence="2 3" key="1">
    <citation type="submission" date="2019-07" db="EMBL/GenBank/DDBJ databases">
        <title>WGS assembly of Gossypium tomentosum.</title>
        <authorList>
            <person name="Chen Z.J."/>
            <person name="Sreedasyam A."/>
            <person name="Ando A."/>
            <person name="Song Q."/>
            <person name="De L."/>
            <person name="Hulse-Kemp A."/>
            <person name="Ding M."/>
            <person name="Ye W."/>
            <person name="Kirkbride R."/>
            <person name="Jenkins J."/>
            <person name="Plott C."/>
            <person name="Lovell J."/>
            <person name="Lin Y.-M."/>
            <person name="Vaughn R."/>
            <person name="Liu B."/>
            <person name="Li W."/>
            <person name="Simpson S."/>
            <person name="Scheffler B."/>
            <person name="Saski C."/>
            <person name="Grover C."/>
            <person name="Hu G."/>
            <person name="Conover J."/>
            <person name="Carlson J."/>
            <person name="Shu S."/>
            <person name="Boston L."/>
            <person name="Williams M."/>
            <person name="Peterson D."/>
            <person name="Mcgee K."/>
            <person name="Jones D."/>
            <person name="Wendel J."/>
            <person name="Stelly D."/>
            <person name="Grimwood J."/>
            <person name="Schmutz J."/>
        </authorList>
    </citation>
    <scope>NUCLEOTIDE SEQUENCE [LARGE SCALE GENOMIC DNA]</scope>
    <source>
        <strain evidence="2">7179.01</strain>
    </source>
</reference>
<evidence type="ECO:0000313" key="3">
    <source>
        <dbReference type="Proteomes" id="UP000322667"/>
    </source>
</evidence>
<keyword evidence="1" id="KW-1133">Transmembrane helix</keyword>
<dbReference type="Proteomes" id="UP000322667">
    <property type="component" value="Chromosome D12"/>
</dbReference>
<evidence type="ECO:0000256" key="1">
    <source>
        <dbReference type="SAM" id="Phobius"/>
    </source>
</evidence>
<accession>A0A5D2IA04</accession>
<gene>
    <name evidence="2" type="ORF">ES332_D12G178800v1</name>
</gene>
<dbReference type="EMBL" id="CM017634">
    <property type="protein sequence ID" value="TYH39441.1"/>
    <property type="molecule type" value="Genomic_DNA"/>
</dbReference>
<name>A0A5D2IA04_GOSTO</name>
<keyword evidence="3" id="KW-1185">Reference proteome</keyword>
<feature type="transmembrane region" description="Helical" evidence="1">
    <location>
        <begin position="7"/>
        <end position="30"/>
    </location>
</feature>
<sequence length="72" mass="7932">MAMVRQEFIYLVTLILGHAMCTISISPALLPVVSMRPSLGLITSIMKLSSSVDSLGCLFPFIHNLLHQILTF</sequence>
<keyword evidence="1" id="KW-0472">Membrane</keyword>
<protein>
    <submittedName>
        <fullName evidence="2">Uncharacterized protein</fullName>
    </submittedName>
</protein>
<evidence type="ECO:0000313" key="2">
    <source>
        <dbReference type="EMBL" id="TYH39441.1"/>
    </source>
</evidence>
<dbReference type="AlphaFoldDB" id="A0A5D2IA04"/>